<evidence type="ECO:0000313" key="9">
    <source>
        <dbReference type="Proteomes" id="UP000334019"/>
    </source>
</evidence>
<feature type="transmembrane region" description="Helical" evidence="7">
    <location>
        <begin position="358"/>
        <end position="377"/>
    </location>
</feature>
<dbReference type="Gene3D" id="1.20.1250.20">
    <property type="entry name" value="MFS general substrate transporter like domains"/>
    <property type="match status" value="1"/>
</dbReference>
<proteinExistence type="predicted"/>
<evidence type="ECO:0000256" key="6">
    <source>
        <dbReference type="ARBA" id="ARBA00023136"/>
    </source>
</evidence>
<evidence type="ECO:0000256" key="4">
    <source>
        <dbReference type="ARBA" id="ARBA00022692"/>
    </source>
</evidence>
<keyword evidence="3" id="KW-1003">Cell membrane</keyword>
<feature type="transmembrane region" description="Helical" evidence="7">
    <location>
        <begin position="266"/>
        <end position="285"/>
    </location>
</feature>
<dbReference type="Pfam" id="PF05977">
    <property type="entry name" value="MFS_3"/>
    <property type="match status" value="1"/>
</dbReference>
<feature type="transmembrane region" description="Helical" evidence="7">
    <location>
        <begin position="166"/>
        <end position="196"/>
    </location>
</feature>
<name>A0A5Q2RIB6_9ACTN</name>
<gene>
    <name evidence="8" type="ORF">GH723_16710</name>
</gene>
<feature type="transmembrane region" description="Helical" evidence="7">
    <location>
        <begin position="59"/>
        <end position="76"/>
    </location>
</feature>
<keyword evidence="9" id="KW-1185">Reference proteome</keyword>
<comment type="subcellular location">
    <subcellularLocation>
        <location evidence="1">Cell membrane</location>
        <topology evidence="1">Multi-pass membrane protein</topology>
    </subcellularLocation>
</comment>
<dbReference type="RefSeq" id="WP_153760712.1">
    <property type="nucleotide sequence ID" value="NZ_CP045851.1"/>
</dbReference>
<dbReference type="GO" id="GO:0005886">
    <property type="term" value="C:plasma membrane"/>
    <property type="evidence" value="ECO:0007669"/>
    <property type="project" value="UniProtKB-SubCell"/>
</dbReference>
<feature type="transmembrane region" description="Helical" evidence="7">
    <location>
        <begin position="96"/>
        <end position="117"/>
    </location>
</feature>
<feature type="transmembrane region" description="Helical" evidence="7">
    <location>
        <begin position="320"/>
        <end position="338"/>
    </location>
</feature>
<dbReference type="PANTHER" id="PTHR23513:SF11">
    <property type="entry name" value="STAPHYLOFERRIN A TRANSPORTER"/>
    <property type="match status" value="1"/>
</dbReference>
<evidence type="ECO:0000256" key="2">
    <source>
        <dbReference type="ARBA" id="ARBA00022448"/>
    </source>
</evidence>
<dbReference type="EMBL" id="CP045851">
    <property type="protein sequence ID" value="QGG96608.1"/>
    <property type="molecule type" value="Genomic_DNA"/>
</dbReference>
<dbReference type="Proteomes" id="UP000334019">
    <property type="component" value="Chromosome"/>
</dbReference>
<dbReference type="KEGG" id="atq:GH723_16710"/>
<dbReference type="InterPro" id="IPR036259">
    <property type="entry name" value="MFS_trans_sf"/>
</dbReference>
<keyword evidence="6 7" id="KW-0472">Membrane</keyword>
<dbReference type="SUPFAM" id="SSF103473">
    <property type="entry name" value="MFS general substrate transporter"/>
    <property type="match status" value="1"/>
</dbReference>
<evidence type="ECO:0000256" key="7">
    <source>
        <dbReference type="SAM" id="Phobius"/>
    </source>
</evidence>
<dbReference type="AlphaFoldDB" id="A0A5Q2RIB6"/>
<feature type="transmembrane region" description="Helical" evidence="7">
    <location>
        <begin position="230"/>
        <end position="254"/>
    </location>
</feature>
<dbReference type="CDD" id="cd06173">
    <property type="entry name" value="MFS_MefA_like"/>
    <property type="match status" value="1"/>
</dbReference>
<evidence type="ECO:0000256" key="5">
    <source>
        <dbReference type="ARBA" id="ARBA00022989"/>
    </source>
</evidence>
<evidence type="ECO:0000256" key="3">
    <source>
        <dbReference type="ARBA" id="ARBA00022475"/>
    </source>
</evidence>
<evidence type="ECO:0000313" key="8">
    <source>
        <dbReference type="EMBL" id="QGG96608.1"/>
    </source>
</evidence>
<accession>A0A5Q2RIB6</accession>
<feature type="transmembrane region" description="Helical" evidence="7">
    <location>
        <begin position="297"/>
        <end position="314"/>
    </location>
</feature>
<organism evidence="8 9">
    <name type="scientific">Actinomarinicola tropica</name>
    <dbReference type="NCBI Taxonomy" id="2789776"/>
    <lineage>
        <taxon>Bacteria</taxon>
        <taxon>Bacillati</taxon>
        <taxon>Actinomycetota</taxon>
        <taxon>Acidimicrobiia</taxon>
        <taxon>Acidimicrobiales</taxon>
        <taxon>Iamiaceae</taxon>
        <taxon>Actinomarinicola</taxon>
    </lineage>
</organism>
<dbReference type="PANTHER" id="PTHR23513">
    <property type="entry name" value="INTEGRAL MEMBRANE EFFLUX PROTEIN-RELATED"/>
    <property type="match status" value="1"/>
</dbReference>
<keyword evidence="5 7" id="KW-1133">Transmembrane helix</keyword>
<protein>
    <submittedName>
        <fullName evidence="8">MFS transporter</fullName>
    </submittedName>
</protein>
<keyword evidence="4 7" id="KW-0812">Transmembrane</keyword>
<keyword evidence="2" id="KW-0813">Transport</keyword>
<reference evidence="8 9" key="1">
    <citation type="submission" date="2019-11" db="EMBL/GenBank/DDBJ databases">
        <authorList>
            <person name="He Y."/>
        </authorList>
    </citation>
    <scope>NUCLEOTIDE SEQUENCE [LARGE SCALE GENOMIC DNA]</scope>
    <source>
        <strain evidence="8 9">SCSIO 58843</strain>
    </source>
</reference>
<evidence type="ECO:0000256" key="1">
    <source>
        <dbReference type="ARBA" id="ARBA00004651"/>
    </source>
</evidence>
<dbReference type="InterPro" id="IPR010290">
    <property type="entry name" value="TM_effector"/>
</dbReference>
<sequence length="421" mass="43495">MSEDCSKGVTPARGLGSRFWRIAASAGASNLADGVFKLALPLAAITFTRSPTAVAGLELVRTLPWLLFALPVGALTDRWDRRHTMIGANLVRTASVVALAVVLQSGGGSIAALYLVAAGTGVAEVFYDTANQSILPNLVRRDQLARANGRLGAIELGAQQFVGPPLAGVLVGLAVAAAFWITTGLWLVAVAALWALRGSFTPVRASTRTSLRADIGEGLRFLVDRPLLRTMALMVGVANLASSATGAVLVLFAVGEDSVLGLDQAAIGLLVLTAAAGSIAAAFVADRLASLLGRARTLTVTVVGMVAFVATPAVTDQVWVIGAAMFAGGAMIMVWNIITVSFRQAVTPDHLLGRLNSVYRLLAWGTMPLGAAAGGLIAQSFGLRAVFASMGVLTAALFIPDRSITDAALDAADRQLSRAPT</sequence>